<dbReference type="EC" id="3.2.2.n1" evidence="3"/>
<dbReference type="OrthoDB" id="9801098at2"/>
<keyword evidence="3" id="KW-0203">Cytokinin biosynthesis</keyword>
<evidence type="ECO:0000256" key="1">
    <source>
        <dbReference type="ARBA" id="ARBA00000274"/>
    </source>
</evidence>
<dbReference type="SUPFAM" id="SSF102405">
    <property type="entry name" value="MCP/YpsA-like"/>
    <property type="match status" value="1"/>
</dbReference>
<dbReference type="Pfam" id="PF03641">
    <property type="entry name" value="Lysine_decarbox"/>
    <property type="match status" value="1"/>
</dbReference>
<dbReference type="PANTHER" id="PTHR31223:SF70">
    <property type="entry name" value="LOG FAMILY PROTEIN YJL055W"/>
    <property type="match status" value="1"/>
</dbReference>
<evidence type="ECO:0000256" key="3">
    <source>
        <dbReference type="RuleBase" id="RU363015"/>
    </source>
</evidence>
<dbReference type="NCBIfam" id="TIGR00730">
    <property type="entry name" value="Rossman fold protein, TIGR00730 family"/>
    <property type="match status" value="1"/>
</dbReference>
<dbReference type="GO" id="GO:0005829">
    <property type="term" value="C:cytosol"/>
    <property type="evidence" value="ECO:0007669"/>
    <property type="project" value="TreeGrafter"/>
</dbReference>
<organism evidence="4 5">
    <name type="scientific">Planctopirus ephydatiae</name>
    <dbReference type="NCBI Taxonomy" id="2528019"/>
    <lineage>
        <taxon>Bacteria</taxon>
        <taxon>Pseudomonadati</taxon>
        <taxon>Planctomycetota</taxon>
        <taxon>Planctomycetia</taxon>
        <taxon>Planctomycetales</taxon>
        <taxon>Planctomycetaceae</taxon>
        <taxon>Planctopirus</taxon>
    </lineage>
</organism>
<evidence type="ECO:0000256" key="2">
    <source>
        <dbReference type="ARBA" id="ARBA00006763"/>
    </source>
</evidence>
<keyword evidence="3" id="KW-0378">Hydrolase</keyword>
<comment type="catalytic activity">
    <reaction evidence="1">
        <text>AMP + H2O = D-ribose 5-phosphate + adenine</text>
        <dbReference type="Rhea" id="RHEA:20129"/>
        <dbReference type="ChEBI" id="CHEBI:15377"/>
        <dbReference type="ChEBI" id="CHEBI:16708"/>
        <dbReference type="ChEBI" id="CHEBI:78346"/>
        <dbReference type="ChEBI" id="CHEBI:456215"/>
        <dbReference type="EC" id="3.2.2.4"/>
    </reaction>
</comment>
<keyword evidence="5" id="KW-1185">Reference proteome</keyword>
<accession>A0A518GLV9</accession>
<name>A0A518GLV9_9PLAN</name>
<dbReference type="Proteomes" id="UP000315349">
    <property type="component" value="Chromosome"/>
</dbReference>
<gene>
    <name evidence="4" type="primary">yvdD</name>
    <name evidence="4" type="ORF">Spb1_14700</name>
</gene>
<dbReference type="GO" id="GO:0008714">
    <property type="term" value="F:AMP nucleosidase activity"/>
    <property type="evidence" value="ECO:0007669"/>
    <property type="project" value="UniProtKB-EC"/>
</dbReference>
<comment type="similarity">
    <text evidence="2 3">Belongs to the LOG family.</text>
</comment>
<dbReference type="InterPro" id="IPR031100">
    <property type="entry name" value="LOG_fam"/>
</dbReference>
<evidence type="ECO:0000313" key="4">
    <source>
        <dbReference type="EMBL" id="QDV29559.1"/>
    </source>
</evidence>
<protein>
    <recommendedName>
        <fullName evidence="3">Cytokinin riboside 5'-monophosphate phosphoribohydrolase</fullName>
        <ecNumber evidence="3">3.2.2.n1</ecNumber>
    </recommendedName>
</protein>
<evidence type="ECO:0000313" key="5">
    <source>
        <dbReference type="Proteomes" id="UP000315349"/>
    </source>
</evidence>
<dbReference type="AlphaFoldDB" id="A0A518GLV9"/>
<dbReference type="GO" id="GO:0009691">
    <property type="term" value="P:cytokinin biosynthetic process"/>
    <property type="evidence" value="ECO:0007669"/>
    <property type="project" value="UniProtKB-UniRule"/>
</dbReference>
<reference evidence="4 5" key="1">
    <citation type="submission" date="2019-02" db="EMBL/GenBank/DDBJ databases">
        <title>Deep-cultivation of Planctomycetes and their phenomic and genomic characterization uncovers novel biology.</title>
        <authorList>
            <person name="Wiegand S."/>
            <person name="Jogler M."/>
            <person name="Boedeker C."/>
            <person name="Pinto D."/>
            <person name="Vollmers J."/>
            <person name="Rivas-Marin E."/>
            <person name="Kohn T."/>
            <person name="Peeters S.H."/>
            <person name="Heuer A."/>
            <person name="Rast P."/>
            <person name="Oberbeckmann S."/>
            <person name="Bunk B."/>
            <person name="Jeske O."/>
            <person name="Meyerdierks A."/>
            <person name="Storesund J.E."/>
            <person name="Kallscheuer N."/>
            <person name="Luecker S."/>
            <person name="Lage O.M."/>
            <person name="Pohl T."/>
            <person name="Merkel B.J."/>
            <person name="Hornburger P."/>
            <person name="Mueller R.-W."/>
            <person name="Bruemmer F."/>
            <person name="Labrenz M."/>
            <person name="Spormann A.M."/>
            <person name="Op den Camp H."/>
            <person name="Overmann J."/>
            <person name="Amann R."/>
            <person name="Jetten M.S.M."/>
            <person name="Mascher T."/>
            <person name="Medema M.H."/>
            <person name="Devos D.P."/>
            <person name="Kaster A.-K."/>
            <person name="Ovreas L."/>
            <person name="Rohde M."/>
            <person name="Galperin M.Y."/>
            <person name="Jogler C."/>
        </authorList>
    </citation>
    <scope>NUCLEOTIDE SEQUENCE [LARGE SCALE GENOMIC DNA]</scope>
    <source>
        <strain evidence="4 5">Spb1</strain>
    </source>
</reference>
<dbReference type="EMBL" id="CP036299">
    <property type="protein sequence ID" value="QDV29559.1"/>
    <property type="molecule type" value="Genomic_DNA"/>
</dbReference>
<dbReference type="KEGG" id="peh:Spb1_14700"/>
<dbReference type="Gene3D" id="3.40.50.450">
    <property type="match status" value="1"/>
</dbReference>
<sequence>MTDRDAYKEGAMPNLCIYCGSSSGFHPDYQDAAVELAQLMVSQGWNLVYGGGSIGVMGIMADTVIAAGGKVIGIIPEFLATREVMKDNCTELFVTDSMHSRKRQMMELSDAFVALPGGYGTLEELLETITWKQLGLHNKPIAVLNTRQFFTPLIGQIDHLITEGFVRPEHRLLLRIATTPVELLEQLSLPAEPPLKKWFNTQEI</sequence>
<proteinExistence type="inferred from homology"/>
<dbReference type="PANTHER" id="PTHR31223">
    <property type="entry name" value="LOG FAMILY PROTEIN YJL055W"/>
    <property type="match status" value="1"/>
</dbReference>
<dbReference type="InterPro" id="IPR005269">
    <property type="entry name" value="LOG"/>
</dbReference>